<proteinExistence type="predicted"/>
<organism evidence="2 3">
    <name type="scientific">Thiomicrorhabdus heinhorstiae</name>
    <dbReference type="NCBI Taxonomy" id="2748010"/>
    <lineage>
        <taxon>Bacteria</taxon>
        <taxon>Pseudomonadati</taxon>
        <taxon>Pseudomonadota</taxon>
        <taxon>Gammaproteobacteria</taxon>
        <taxon>Thiotrichales</taxon>
        <taxon>Piscirickettsiaceae</taxon>
        <taxon>Thiomicrorhabdus</taxon>
    </lineage>
</organism>
<feature type="domain" description="Methyltransferase type 11" evidence="1">
    <location>
        <begin position="76"/>
        <end position="133"/>
    </location>
</feature>
<evidence type="ECO:0000313" key="3">
    <source>
        <dbReference type="Proteomes" id="UP001193680"/>
    </source>
</evidence>
<dbReference type="GO" id="GO:0032259">
    <property type="term" value="P:methylation"/>
    <property type="evidence" value="ECO:0007669"/>
    <property type="project" value="UniProtKB-KW"/>
</dbReference>
<protein>
    <submittedName>
        <fullName evidence="2">Methyltransferase domain-containing protein</fullName>
    </submittedName>
</protein>
<dbReference type="Gene3D" id="3.40.50.150">
    <property type="entry name" value="Vaccinia Virus protein VP39"/>
    <property type="match status" value="1"/>
</dbReference>
<keyword evidence="3" id="KW-1185">Reference proteome</keyword>
<dbReference type="GO" id="GO:0008168">
    <property type="term" value="F:methyltransferase activity"/>
    <property type="evidence" value="ECO:0007669"/>
    <property type="project" value="UniProtKB-KW"/>
</dbReference>
<accession>A0ABS0C2D4</accession>
<name>A0ABS0C2D4_9GAMM</name>
<reference evidence="2 3" key="2">
    <citation type="submission" date="2020-11" db="EMBL/GenBank/DDBJ databases">
        <title>Sulfur oxidizing isolate from Hospital Hole Sinkhole.</title>
        <authorList>
            <person name="Scott K.M."/>
        </authorList>
    </citation>
    <scope>NUCLEOTIDE SEQUENCE [LARGE SCALE GENOMIC DNA]</scope>
    <source>
        <strain evidence="2 3">HH1</strain>
    </source>
</reference>
<dbReference type="RefSeq" id="WP_185978587.1">
    <property type="nucleotide sequence ID" value="NZ_JACBGI020000018.1"/>
</dbReference>
<dbReference type="InterPro" id="IPR013216">
    <property type="entry name" value="Methyltransf_11"/>
</dbReference>
<dbReference type="Pfam" id="PF08241">
    <property type="entry name" value="Methyltransf_11"/>
    <property type="match status" value="1"/>
</dbReference>
<dbReference type="InterPro" id="IPR029063">
    <property type="entry name" value="SAM-dependent_MTases_sf"/>
</dbReference>
<reference evidence="2 3" key="1">
    <citation type="submission" date="2020-06" db="EMBL/GenBank/DDBJ databases">
        <authorList>
            <person name="Scott K."/>
        </authorList>
    </citation>
    <scope>NUCLEOTIDE SEQUENCE [LARGE SCALE GENOMIC DNA]</scope>
    <source>
        <strain evidence="2 3">HH1</strain>
    </source>
</reference>
<dbReference type="Proteomes" id="UP001193680">
    <property type="component" value="Unassembled WGS sequence"/>
</dbReference>
<dbReference type="EMBL" id="JACBGI020000018">
    <property type="protein sequence ID" value="MBF6058442.1"/>
    <property type="molecule type" value="Genomic_DNA"/>
</dbReference>
<sequence length="269" mass="30979">MSKPIEHGFQPALKSWYQSQAGHYFYEQERQLLDSALDNLFGYYLVQLGCISTENIVQNSRVNCKILLDAELDDNLKKQQGLQFVQADLDYLPVGKEVADLILLPHTLEFAADPHFLLRQVDSMLIPEGHIVITGFNPIGCAVMRHRWLSGEMLFRQARLDSLRRLKEWLSVLGYDVVAYDYSAVSCFSGKERHPVTVKGIEWFENGFRKVGLEFGNIYCLVAKKRVDAPKLVGLKWRMPRWRFRSGTQVSLRRKQTATGLKRVSRLKT</sequence>
<keyword evidence="2" id="KW-0808">Transferase</keyword>
<gene>
    <name evidence="2" type="ORF">H8792_008820</name>
</gene>
<evidence type="ECO:0000313" key="2">
    <source>
        <dbReference type="EMBL" id="MBF6058442.1"/>
    </source>
</evidence>
<dbReference type="SUPFAM" id="SSF53335">
    <property type="entry name" value="S-adenosyl-L-methionine-dependent methyltransferases"/>
    <property type="match status" value="1"/>
</dbReference>
<keyword evidence="2" id="KW-0489">Methyltransferase</keyword>
<comment type="caution">
    <text evidence="2">The sequence shown here is derived from an EMBL/GenBank/DDBJ whole genome shotgun (WGS) entry which is preliminary data.</text>
</comment>
<evidence type="ECO:0000259" key="1">
    <source>
        <dbReference type="Pfam" id="PF08241"/>
    </source>
</evidence>